<gene>
    <name evidence="3" type="ORF">BTO14_07320</name>
</gene>
<evidence type="ECO:0000256" key="2">
    <source>
        <dbReference type="ARBA" id="ARBA00022679"/>
    </source>
</evidence>
<dbReference type="PANTHER" id="PTHR34136:SF1">
    <property type="entry name" value="UDP-N-ACETYL-D-MANNOSAMINURONIC ACID TRANSFERASE"/>
    <property type="match status" value="1"/>
</dbReference>
<name>A0A2P6CDZ3_9FLAO</name>
<dbReference type="NCBIfam" id="TIGR00696">
    <property type="entry name" value="wecG_tagA_cpsF"/>
    <property type="match status" value="1"/>
</dbReference>
<accession>A0A2P6CDZ3</accession>
<sequence length="239" mass="27108">MIKLKDVIVKVYSKDLEELSLFNTKKIINTINPHSYCEAKKDSLFSKALNESDVILPDGTGIVLAAKVIQGKTIKKIAGADLHQFLLEKAQAKKLNVFYLGASENTLGLIRERVRKEFPAITVNTYSPPYKPAFSLEDNENMIAAVNKFNPDILFVGMTAPKQEKWVDTNKAFLNVKVITCIGAVFDFYAGTVKRSSPFWIKLGLEWLPRLLKEPKRLWRRNFVSTPLFLLDLVKAKIF</sequence>
<keyword evidence="1" id="KW-0328">Glycosyltransferase</keyword>
<evidence type="ECO:0000313" key="4">
    <source>
        <dbReference type="Proteomes" id="UP000247345"/>
    </source>
</evidence>
<comment type="caution">
    <text evidence="3">The sequence shown here is derived from an EMBL/GenBank/DDBJ whole genome shotgun (WGS) entry which is preliminary data.</text>
</comment>
<dbReference type="RefSeq" id="WP_105048744.1">
    <property type="nucleotide sequence ID" value="NZ_CP150661.1"/>
</dbReference>
<reference evidence="3 4" key="1">
    <citation type="submission" date="2016-12" db="EMBL/GenBank/DDBJ databases">
        <title>Trade-off between light-utilization and light-protection in marine flavobacteria.</title>
        <authorList>
            <person name="Kumagai Y."/>
            <person name="Yoshizawa S."/>
            <person name="Kogure K."/>
            <person name="Iwasaki W."/>
        </authorList>
    </citation>
    <scope>NUCLEOTIDE SEQUENCE [LARGE SCALE GENOMIC DNA]</scope>
    <source>
        <strain evidence="3 4">KCTC 12100</strain>
    </source>
</reference>
<evidence type="ECO:0000313" key="3">
    <source>
        <dbReference type="EMBL" id="PQJ73078.1"/>
    </source>
</evidence>
<keyword evidence="4" id="KW-1185">Reference proteome</keyword>
<dbReference type="OrthoDB" id="9771846at2"/>
<dbReference type="Pfam" id="PF03808">
    <property type="entry name" value="Glyco_tran_WecG"/>
    <property type="match status" value="1"/>
</dbReference>
<organism evidence="3 4">
    <name type="scientific">Polaribacter butkevichii</name>
    <dbReference type="NCBI Taxonomy" id="218490"/>
    <lineage>
        <taxon>Bacteria</taxon>
        <taxon>Pseudomonadati</taxon>
        <taxon>Bacteroidota</taxon>
        <taxon>Flavobacteriia</taxon>
        <taxon>Flavobacteriales</taxon>
        <taxon>Flavobacteriaceae</taxon>
    </lineage>
</organism>
<dbReference type="PANTHER" id="PTHR34136">
    <property type="match status" value="1"/>
</dbReference>
<protein>
    <submittedName>
        <fullName evidence="3">Glycosyltransferase</fullName>
    </submittedName>
</protein>
<proteinExistence type="predicted"/>
<evidence type="ECO:0000256" key="1">
    <source>
        <dbReference type="ARBA" id="ARBA00022676"/>
    </source>
</evidence>
<dbReference type="CDD" id="cd06533">
    <property type="entry name" value="Glyco_transf_WecG_TagA"/>
    <property type="match status" value="1"/>
</dbReference>
<dbReference type="AlphaFoldDB" id="A0A2P6CDZ3"/>
<dbReference type="EMBL" id="MSCK01000001">
    <property type="protein sequence ID" value="PQJ73078.1"/>
    <property type="molecule type" value="Genomic_DNA"/>
</dbReference>
<keyword evidence="2 3" id="KW-0808">Transferase</keyword>
<dbReference type="GO" id="GO:0016758">
    <property type="term" value="F:hexosyltransferase activity"/>
    <property type="evidence" value="ECO:0007669"/>
    <property type="project" value="TreeGrafter"/>
</dbReference>
<dbReference type="InterPro" id="IPR004629">
    <property type="entry name" value="WecG_TagA_CpsF"/>
</dbReference>
<dbReference type="Proteomes" id="UP000247345">
    <property type="component" value="Unassembled WGS sequence"/>
</dbReference>